<dbReference type="Gene3D" id="3.40.50.1010">
    <property type="entry name" value="5'-nuclease"/>
    <property type="match status" value="2"/>
</dbReference>
<dbReference type="InterPro" id="IPR006085">
    <property type="entry name" value="XPG_DNA_repair_N"/>
</dbReference>
<dbReference type="InterPro" id="IPR006084">
    <property type="entry name" value="XPG/Rad2"/>
</dbReference>
<dbReference type="Pfam" id="PF00752">
    <property type="entry name" value="XPG_N"/>
    <property type="match status" value="1"/>
</dbReference>
<dbReference type="SUPFAM" id="SSF88723">
    <property type="entry name" value="PIN domain-like"/>
    <property type="match status" value="1"/>
</dbReference>
<evidence type="ECO:0000313" key="4">
    <source>
        <dbReference type="Proteomes" id="UP000703269"/>
    </source>
</evidence>
<dbReference type="Pfam" id="PF00867">
    <property type="entry name" value="XPG_I"/>
    <property type="match status" value="1"/>
</dbReference>
<feature type="region of interest" description="Disordered" evidence="1">
    <location>
        <begin position="543"/>
        <end position="610"/>
    </location>
</feature>
<comment type="caution">
    <text evidence="3">The sequence shown here is derived from an EMBL/GenBank/DDBJ whole genome shotgun (WGS) entry which is preliminary data.</text>
</comment>
<protein>
    <submittedName>
        <fullName evidence="3">PIN domain-like protein</fullName>
    </submittedName>
</protein>
<feature type="region of interest" description="Disordered" evidence="1">
    <location>
        <begin position="502"/>
        <end position="527"/>
    </location>
</feature>
<proteinExistence type="predicted"/>
<dbReference type="AlphaFoldDB" id="A0A9P3LJM3"/>
<dbReference type="EMBL" id="BPQB01000075">
    <property type="protein sequence ID" value="GJE97676.1"/>
    <property type="molecule type" value="Genomic_DNA"/>
</dbReference>
<feature type="compositionally biased region" description="Polar residues" evidence="1">
    <location>
        <begin position="594"/>
        <end position="610"/>
    </location>
</feature>
<organism evidence="3 4">
    <name type="scientific">Phanerochaete sordida</name>
    <dbReference type="NCBI Taxonomy" id="48140"/>
    <lineage>
        <taxon>Eukaryota</taxon>
        <taxon>Fungi</taxon>
        <taxon>Dikarya</taxon>
        <taxon>Basidiomycota</taxon>
        <taxon>Agaricomycotina</taxon>
        <taxon>Agaricomycetes</taxon>
        <taxon>Polyporales</taxon>
        <taxon>Phanerochaetaceae</taxon>
        <taxon>Phanerochaete</taxon>
    </lineage>
</organism>
<dbReference type="PANTHER" id="PTHR11081">
    <property type="entry name" value="FLAP ENDONUCLEASE FAMILY MEMBER"/>
    <property type="match status" value="1"/>
</dbReference>
<dbReference type="PRINTS" id="PR00853">
    <property type="entry name" value="XPGRADSUPER"/>
</dbReference>
<name>A0A9P3LJM3_9APHY</name>
<evidence type="ECO:0000259" key="2">
    <source>
        <dbReference type="SMART" id="SM00484"/>
    </source>
</evidence>
<dbReference type="InterPro" id="IPR006086">
    <property type="entry name" value="XPG-I_dom"/>
</dbReference>
<dbReference type="GO" id="GO:0017108">
    <property type="term" value="F:5'-flap endonuclease activity"/>
    <property type="evidence" value="ECO:0007669"/>
    <property type="project" value="TreeGrafter"/>
</dbReference>
<sequence>MGVPGLWQLLQHALRPERRKLEDIAVEGCRRGQEQKLKSYRVGIDASIWMASGTKAFTYAHENKGEEPELELRALFYHLCRLSKLPLVAVFVFDGPGRPGIQRKTQVSPNDHVLAQKLINLFGYEHRTAPGEAEADLANMSKIGLVDAIITENSDALIFGARVVLRIPPQECDTGGNAKSKEADDEVVDQYDYLHCNPDPCPSQSALFLMAIMSGEDFANGLDKATIAHGLAKYNLHRTLLDLLELPNPRRNLALSKWRADLRRILHSDPRNHLGRRYPTLSKSIPETFPDLAVARAYAPPRTSLSPFPARLLRALSEYPRPIDVGAIARLCKDKSLFGTRTKIVATLEANLWPSVVFRHMVRDEIGPIPYHQTPPTQASDVYSIKPANKRDVETGKRRVVFTKAGHFTKLALDALGDEDGDCGPKGDGPSGSGQGRDGPAGDGDPAGGDLGHGGDTAVRRSADATAASGDPASTKPPVICMSASLVHTVFPLLDQVHTDGHAAGTDAGSASPGLDEPRLYNLADHPSPPWASLTSMEDVYVTSNDEDDGTNWKLAGSSSPSQSKRARQPSAGPSTTSHPQRQRRRLSDVRPTGTPTTLLNGRRPTSATGSVIDLTVNSPAPEALAHMADDPGVEGAPQMVPGDANNIVDLTNTPVVVPASVRGTVVDLTI</sequence>
<dbReference type="OrthoDB" id="2959108at2759"/>
<evidence type="ECO:0000256" key="1">
    <source>
        <dbReference type="SAM" id="MobiDB-lite"/>
    </source>
</evidence>
<gene>
    <name evidence="3" type="ORF">PsYK624_138970</name>
</gene>
<dbReference type="InterPro" id="IPR029060">
    <property type="entry name" value="PIN-like_dom_sf"/>
</dbReference>
<reference evidence="3 4" key="1">
    <citation type="submission" date="2021-08" db="EMBL/GenBank/DDBJ databases">
        <title>Draft Genome Sequence of Phanerochaete sordida strain YK-624.</title>
        <authorList>
            <person name="Mori T."/>
            <person name="Dohra H."/>
            <person name="Suzuki T."/>
            <person name="Kawagishi H."/>
            <person name="Hirai H."/>
        </authorList>
    </citation>
    <scope>NUCLEOTIDE SEQUENCE [LARGE SCALE GENOMIC DNA]</scope>
    <source>
        <strain evidence="3 4">YK-624</strain>
    </source>
</reference>
<accession>A0A9P3LJM3</accession>
<feature type="domain" description="XPG-I" evidence="2">
    <location>
        <begin position="120"/>
        <end position="196"/>
    </location>
</feature>
<feature type="compositionally biased region" description="Gly residues" evidence="1">
    <location>
        <begin position="424"/>
        <end position="455"/>
    </location>
</feature>
<dbReference type="PANTHER" id="PTHR11081:SF75">
    <property type="entry name" value="ENDONUCLEASE, PUTATIVE (AFU_ORTHOLOGUE AFUA_3G13260)-RELATED"/>
    <property type="match status" value="1"/>
</dbReference>
<feature type="region of interest" description="Disordered" evidence="1">
    <location>
        <begin position="417"/>
        <end position="476"/>
    </location>
</feature>
<keyword evidence="4" id="KW-1185">Reference proteome</keyword>
<dbReference type="GO" id="GO:0006974">
    <property type="term" value="P:DNA damage response"/>
    <property type="evidence" value="ECO:0007669"/>
    <property type="project" value="UniProtKB-ARBA"/>
</dbReference>
<evidence type="ECO:0000313" key="3">
    <source>
        <dbReference type="EMBL" id="GJE97676.1"/>
    </source>
</evidence>
<dbReference type="SMART" id="SM00484">
    <property type="entry name" value="XPGI"/>
    <property type="match status" value="1"/>
</dbReference>
<dbReference type="Proteomes" id="UP000703269">
    <property type="component" value="Unassembled WGS sequence"/>
</dbReference>
<dbReference type="CDD" id="cd09870">
    <property type="entry name" value="PIN_YEN1"/>
    <property type="match status" value="1"/>
</dbReference>